<dbReference type="GO" id="GO:0005634">
    <property type="term" value="C:nucleus"/>
    <property type="evidence" value="ECO:0007669"/>
    <property type="project" value="UniProtKB-SubCell"/>
</dbReference>
<dbReference type="Proteomes" id="UP001151699">
    <property type="component" value="Chromosome B"/>
</dbReference>
<comment type="caution">
    <text evidence="5">The sequence shown here is derived from an EMBL/GenBank/DDBJ whole genome shotgun (WGS) entry which is preliminary data.</text>
</comment>
<keyword evidence="6" id="KW-1185">Reference proteome</keyword>
<evidence type="ECO:0000259" key="4">
    <source>
        <dbReference type="Pfam" id="PF13891"/>
    </source>
</evidence>
<dbReference type="OrthoDB" id="677315at2759"/>
<evidence type="ECO:0000256" key="2">
    <source>
        <dbReference type="ARBA" id="ARBA00023242"/>
    </source>
</evidence>
<dbReference type="AlphaFoldDB" id="A0A9Q0S566"/>
<feature type="region of interest" description="Disordered" evidence="3">
    <location>
        <begin position="197"/>
        <end position="235"/>
    </location>
</feature>
<organism evidence="5 6">
    <name type="scientific">Pseudolycoriella hygida</name>
    <dbReference type="NCBI Taxonomy" id="35572"/>
    <lineage>
        <taxon>Eukaryota</taxon>
        <taxon>Metazoa</taxon>
        <taxon>Ecdysozoa</taxon>
        <taxon>Arthropoda</taxon>
        <taxon>Hexapoda</taxon>
        <taxon>Insecta</taxon>
        <taxon>Pterygota</taxon>
        <taxon>Neoptera</taxon>
        <taxon>Endopterygota</taxon>
        <taxon>Diptera</taxon>
        <taxon>Nematocera</taxon>
        <taxon>Sciaroidea</taxon>
        <taxon>Sciaridae</taxon>
        <taxon>Pseudolycoriella</taxon>
    </lineage>
</organism>
<reference evidence="5" key="1">
    <citation type="submission" date="2022-07" db="EMBL/GenBank/DDBJ databases">
        <authorList>
            <person name="Trinca V."/>
            <person name="Uliana J.V.C."/>
            <person name="Torres T.T."/>
            <person name="Ward R.J."/>
            <person name="Monesi N."/>
        </authorList>
    </citation>
    <scope>NUCLEOTIDE SEQUENCE</scope>
    <source>
        <strain evidence="5">HSMRA1968</strain>
        <tissue evidence="5">Whole embryos</tissue>
    </source>
</reference>
<dbReference type="PANTHER" id="PTHR16198">
    <property type="match status" value="1"/>
</dbReference>
<evidence type="ECO:0000313" key="6">
    <source>
        <dbReference type="Proteomes" id="UP001151699"/>
    </source>
</evidence>
<dbReference type="EMBL" id="WJQU01000002">
    <property type="protein sequence ID" value="KAJ6643710.1"/>
    <property type="molecule type" value="Genomic_DNA"/>
</dbReference>
<accession>A0A9Q0S566</accession>
<dbReference type="InterPro" id="IPR025927">
    <property type="entry name" value="Znf_KANL2-like"/>
</dbReference>
<proteinExistence type="predicted"/>
<comment type="subcellular location">
    <subcellularLocation>
        <location evidence="1">Nucleus</location>
    </subcellularLocation>
</comment>
<dbReference type="PANTHER" id="PTHR16198:SF2">
    <property type="entry name" value="INO80 COMPLEX SUBUNIT D"/>
    <property type="match status" value="1"/>
</dbReference>
<gene>
    <name evidence="5" type="primary">Kansl2_1</name>
    <name evidence="5" type="ORF">Bhyg_08675</name>
</gene>
<keyword evidence="2" id="KW-0539">Nucleus</keyword>
<evidence type="ECO:0000313" key="5">
    <source>
        <dbReference type="EMBL" id="KAJ6643710.1"/>
    </source>
</evidence>
<feature type="domain" description="KANL2-like probable zinc-finger" evidence="4">
    <location>
        <begin position="52"/>
        <end position="118"/>
    </location>
</feature>
<evidence type="ECO:0000256" key="3">
    <source>
        <dbReference type="SAM" id="MobiDB-lite"/>
    </source>
</evidence>
<sequence>MFRIMTTDNSKILTKNTNRGFQIRVLPKTTAEQEKALREQLHAEIENKTKACSNIVYDCTLPRLEGYGYCLKHILQDPKAPYKQCAYLYPINSKRCTQPAPKYDPKKDVFTNYCFEHSRLTQLTKTRATIGKFQNEESSDTLLNSLAHHVNVGRANKSYLNDDRENDVDISKPYIDPFVDIESVLKNDTKLHILDYASDSSSDDDVPTISNTWKGADMDGSDNESVDSLNDDVLK</sequence>
<protein>
    <submittedName>
        <fullName evidence="5">KAT8 regulatory NSL complex subunit 2</fullName>
    </submittedName>
</protein>
<name>A0A9Q0S566_9DIPT</name>
<evidence type="ECO:0000256" key="1">
    <source>
        <dbReference type="ARBA" id="ARBA00004123"/>
    </source>
</evidence>
<dbReference type="Pfam" id="PF13891">
    <property type="entry name" value="zf-C3HC3H_KANSL2"/>
    <property type="match status" value="1"/>
</dbReference>